<reference evidence="6" key="1">
    <citation type="journal article" date="2019" name="Int. J. Syst. Evol. Microbiol.">
        <title>The Global Catalogue of Microorganisms (GCM) 10K type strain sequencing project: providing services to taxonomists for standard genome sequencing and annotation.</title>
        <authorList>
            <consortium name="The Broad Institute Genomics Platform"/>
            <consortium name="The Broad Institute Genome Sequencing Center for Infectious Disease"/>
            <person name="Wu L."/>
            <person name="Ma J."/>
        </authorList>
    </citation>
    <scope>NUCLEOTIDE SEQUENCE [LARGE SCALE GENOMIC DNA]</scope>
    <source>
        <strain evidence="6">JCM 11117</strain>
    </source>
</reference>
<keyword evidence="3" id="KW-0804">Transcription</keyword>
<dbReference type="Proteomes" id="UP001499967">
    <property type="component" value="Unassembled WGS sequence"/>
</dbReference>
<keyword evidence="6" id="KW-1185">Reference proteome</keyword>
<comment type="caution">
    <text evidence="5">The sequence shown here is derived from an EMBL/GenBank/DDBJ whole genome shotgun (WGS) entry which is preliminary data.</text>
</comment>
<dbReference type="InterPro" id="IPR036388">
    <property type="entry name" value="WH-like_DNA-bd_sf"/>
</dbReference>
<dbReference type="PROSITE" id="PS51118">
    <property type="entry name" value="HTH_HXLR"/>
    <property type="match status" value="1"/>
</dbReference>
<evidence type="ECO:0000259" key="4">
    <source>
        <dbReference type="PROSITE" id="PS51118"/>
    </source>
</evidence>
<evidence type="ECO:0000256" key="1">
    <source>
        <dbReference type="ARBA" id="ARBA00023015"/>
    </source>
</evidence>
<dbReference type="Pfam" id="PF01638">
    <property type="entry name" value="HxlR"/>
    <property type="match status" value="1"/>
</dbReference>
<dbReference type="EMBL" id="BAAAHP010000075">
    <property type="protein sequence ID" value="GAA0935267.1"/>
    <property type="molecule type" value="Genomic_DNA"/>
</dbReference>
<dbReference type="SUPFAM" id="SSF46785">
    <property type="entry name" value="Winged helix' DNA-binding domain"/>
    <property type="match status" value="1"/>
</dbReference>
<dbReference type="PANTHER" id="PTHR33204">
    <property type="entry name" value="TRANSCRIPTIONAL REGULATOR, MARR FAMILY"/>
    <property type="match status" value="1"/>
</dbReference>
<gene>
    <name evidence="5" type="ORF">GCM10009559_26590</name>
</gene>
<dbReference type="RefSeq" id="WP_343941652.1">
    <property type="nucleotide sequence ID" value="NZ_BAAAHP010000075.1"/>
</dbReference>
<proteinExistence type="predicted"/>
<dbReference type="InterPro" id="IPR002577">
    <property type="entry name" value="HTH_HxlR"/>
</dbReference>
<feature type="domain" description="HTH hxlR-type" evidence="4">
    <location>
        <begin position="1"/>
        <end position="68"/>
    </location>
</feature>
<evidence type="ECO:0000256" key="2">
    <source>
        <dbReference type="ARBA" id="ARBA00023125"/>
    </source>
</evidence>
<protein>
    <recommendedName>
        <fullName evidence="4">HTH hxlR-type domain-containing protein</fullName>
    </recommendedName>
</protein>
<evidence type="ECO:0000256" key="3">
    <source>
        <dbReference type="ARBA" id="ARBA00023163"/>
    </source>
</evidence>
<accession>A0ABP4ADX2</accession>
<organism evidence="5 6">
    <name type="scientific">Pseudonocardia zijingensis</name>
    <dbReference type="NCBI Taxonomy" id="153376"/>
    <lineage>
        <taxon>Bacteria</taxon>
        <taxon>Bacillati</taxon>
        <taxon>Actinomycetota</taxon>
        <taxon>Actinomycetes</taxon>
        <taxon>Pseudonocardiales</taxon>
        <taxon>Pseudonocardiaceae</taxon>
        <taxon>Pseudonocardia</taxon>
    </lineage>
</organism>
<evidence type="ECO:0000313" key="5">
    <source>
        <dbReference type="EMBL" id="GAA0935267.1"/>
    </source>
</evidence>
<evidence type="ECO:0000313" key="6">
    <source>
        <dbReference type="Proteomes" id="UP001499967"/>
    </source>
</evidence>
<dbReference type="PANTHER" id="PTHR33204:SF18">
    <property type="entry name" value="TRANSCRIPTIONAL REGULATORY PROTEIN"/>
    <property type="match status" value="1"/>
</dbReference>
<dbReference type="InterPro" id="IPR036390">
    <property type="entry name" value="WH_DNA-bd_sf"/>
</dbReference>
<dbReference type="Gene3D" id="1.10.10.10">
    <property type="entry name" value="Winged helix-like DNA-binding domain superfamily/Winged helix DNA-binding domain"/>
    <property type="match status" value="1"/>
</dbReference>
<name>A0ABP4ADX2_9PSEU</name>
<keyword evidence="2" id="KW-0238">DNA-binding</keyword>
<sequence>MTVRHPPRPAVSRALRQLESAGIVTRVPYRESGRRRRDEYRLTEAGEDLLPVFLSLMQWGDTHLQDGSPPLSFVEAGTGRAVRVRVTAGSDQQMTSDDIRVRLNPAWRG</sequence>
<keyword evidence="1" id="KW-0805">Transcription regulation</keyword>